<dbReference type="GO" id="GO:0050567">
    <property type="term" value="F:glutaminyl-tRNA synthase (glutamine-hydrolyzing) activity"/>
    <property type="evidence" value="ECO:0007669"/>
    <property type="project" value="UniProtKB-UniRule"/>
</dbReference>
<dbReference type="STRING" id="1142394.PSMK_16150"/>
<dbReference type="NCBIfam" id="TIGR00135">
    <property type="entry name" value="gatC"/>
    <property type="match status" value="1"/>
</dbReference>
<dbReference type="EMBL" id="AP012338">
    <property type="protein sequence ID" value="BAM03774.1"/>
    <property type="molecule type" value="Genomic_DNA"/>
</dbReference>
<dbReference type="InterPro" id="IPR003837">
    <property type="entry name" value="GatC"/>
</dbReference>
<keyword evidence="3" id="KW-1185">Reference proteome</keyword>
<dbReference type="GO" id="GO:0006412">
    <property type="term" value="P:translation"/>
    <property type="evidence" value="ECO:0007669"/>
    <property type="project" value="UniProtKB-UniRule"/>
</dbReference>
<evidence type="ECO:0000313" key="2">
    <source>
        <dbReference type="EMBL" id="BAM03774.1"/>
    </source>
</evidence>
<dbReference type="Proteomes" id="UP000007881">
    <property type="component" value="Chromosome"/>
</dbReference>
<dbReference type="PANTHER" id="PTHR15004:SF0">
    <property type="entry name" value="GLUTAMYL-TRNA(GLN) AMIDOTRANSFERASE SUBUNIT C, MITOCHONDRIAL"/>
    <property type="match status" value="1"/>
</dbReference>
<comment type="function">
    <text evidence="1">Allows the formation of correctly charged Asn-tRNA(Asn) or Gln-tRNA(Gln) through the transamidation of misacylated Asp-tRNA(Asn) or Glu-tRNA(Gln) in organisms which lack either or both of asparaginyl-tRNA or glutaminyl-tRNA synthetases. The reaction takes place in the presence of glutamine and ATP through an activated phospho-Asp-tRNA(Asn) or phospho-Glu-tRNA(Gln).</text>
</comment>
<reference evidence="2 3" key="1">
    <citation type="submission" date="2012-02" db="EMBL/GenBank/DDBJ databases">
        <title>Complete genome sequence of Phycisphaera mikurensis NBRC 102666.</title>
        <authorList>
            <person name="Ankai A."/>
            <person name="Hosoyama A."/>
            <person name="Terui Y."/>
            <person name="Sekine M."/>
            <person name="Fukai R."/>
            <person name="Kato Y."/>
            <person name="Nakamura S."/>
            <person name="Yamada-Narita S."/>
            <person name="Kawakoshi A."/>
            <person name="Fukunaga Y."/>
            <person name="Yamazaki S."/>
            <person name="Fujita N."/>
        </authorList>
    </citation>
    <scope>NUCLEOTIDE SEQUENCE [LARGE SCALE GENOMIC DNA]</scope>
    <source>
        <strain evidence="3">NBRC 102666 / KCTC 22515 / FYK2301M01</strain>
    </source>
</reference>
<dbReference type="HOGENOM" id="CLU_105899_1_2_0"/>
<dbReference type="Gene3D" id="1.10.20.60">
    <property type="entry name" value="Glu-tRNAGln amidotransferase C subunit, N-terminal domain"/>
    <property type="match status" value="1"/>
</dbReference>
<keyword evidence="1 2" id="KW-0436">Ligase</keyword>
<evidence type="ECO:0000256" key="1">
    <source>
        <dbReference type="HAMAP-Rule" id="MF_00122"/>
    </source>
</evidence>
<keyword evidence="1" id="KW-0547">Nucleotide-binding</keyword>
<comment type="catalytic activity">
    <reaction evidence="1">
        <text>L-aspartyl-tRNA(Asn) + L-glutamine + ATP + H2O = L-asparaginyl-tRNA(Asn) + L-glutamate + ADP + phosphate + 2 H(+)</text>
        <dbReference type="Rhea" id="RHEA:14513"/>
        <dbReference type="Rhea" id="RHEA-COMP:9674"/>
        <dbReference type="Rhea" id="RHEA-COMP:9677"/>
        <dbReference type="ChEBI" id="CHEBI:15377"/>
        <dbReference type="ChEBI" id="CHEBI:15378"/>
        <dbReference type="ChEBI" id="CHEBI:29985"/>
        <dbReference type="ChEBI" id="CHEBI:30616"/>
        <dbReference type="ChEBI" id="CHEBI:43474"/>
        <dbReference type="ChEBI" id="CHEBI:58359"/>
        <dbReference type="ChEBI" id="CHEBI:78515"/>
        <dbReference type="ChEBI" id="CHEBI:78516"/>
        <dbReference type="ChEBI" id="CHEBI:456216"/>
    </reaction>
</comment>
<dbReference type="HAMAP" id="MF_00122">
    <property type="entry name" value="GatC"/>
    <property type="match status" value="1"/>
</dbReference>
<dbReference type="GO" id="GO:0070681">
    <property type="term" value="P:glutaminyl-tRNAGln biosynthesis via transamidation"/>
    <property type="evidence" value="ECO:0007669"/>
    <property type="project" value="TreeGrafter"/>
</dbReference>
<dbReference type="GO" id="GO:0005524">
    <property type="term" value="F:ATP binding"/>
    <property type="evidence" value="ECO:0007669"/>
    <property type="project" value="UniProtKB-KW"/>
</dbReference>
<dbReference type="eggNOG" id="COG0721">
    <property type="taxonomic scope" value="Bacteria"/>
</dbReference>
<dbReference type="PANTHER" id="PTHR15004">
    <property type="entry name" value="GLUTAMYL-TRNA(GLN) AMIDOTRANSFERASE SUBUNIT C, MITOCHONDRIAL"/>
    <property type="match status" value="1"/>
</dbReference>
<dbReference type="EC" id="6.3.5.-" evidence="1"/>
<keyword evidence="1" id="KW-0648">Protein biosynthesis</keyword>
<dbReference type="GO" id="GO:0006450">
    <property type="term" value="P:regulation of translational fidelity"/>
    <property type="evidence" value="ECO:0007669"/>
    <property type="project" value="InterPro"/>
</dbReference>
<proteinExistence type="inferred from homology"/>
<dbReference type="InterPro" id="IPR036113">
    <property type="entry name" value="Asp/Glu-ADT_sf_sub_c"/>
</dbReference>
<dbReference type="AlphaFoldDB" id="I0IET6"/>
<evidence type="ECO:0000313" key="3">
    <source>
        <dbReference type="Proteomes" id="UP000007881"/>
    </source>
</evidence>
<comment type="subunit">
    <text evidence="1">Heterotrimer of A, B and C subunits.</text>
</comment>
<dbReference type="GO" id="GO:0050566">
    <property type="term" value="F:asparaginyl-tRNA synthase (glutamine-hydrolyzing) activity"/>
    <property type="evidence" value="ECO:0007669"/>
    <property type="project" value="RHEA"/>
</dbReference>
<organism evidence="2 3">
    <name type="scientific">Phycisphaera mikurensis (strain NBRC 102666 / KCTC 22515 / FYK2301M01)</name>
    <dbReference type="NCBI Taxonomy" id="1142394"/>
    <lineage>
        <taxon>Bacteria</taxon>
        <taxon>Pseudomonadati</taxon>
        <taxon>Planctomycetota</taxon>
        <taxon>Phycisphaerae</taxon>
        <taxon>Phycisphaerales</taxon>
        <taxon>Phycisphaeraceae</taxon>
        <taxon>Phycisphaera</taxon>
    </lineage>
</organism>
<comment type="catalytic activity">
    <reaction evidence="1">
        <text>L-glutamyl-tRNA(Gln) + L-glutamine + ATP + H2O = L-glutaminyl-tRNA(Gln) + L-glutamate + ADP + phosphate + H(+)</text>
        <dbReference type="Rhea" id="RHEA:17521"/>
        <dbReference type="Rhea" id="RHEA-COMP:9681"/>
        <dbReference type="Rhea" id="RHEA-COMP:9684"/>
        <dbReference type="ChEBI" id="CHEBI:15377"/>
        <dbReference type="ChEBI" id="CHEBI:15378"/>
        <dbReference type="ChEBI" id="CHEBI:29985"/>
        <dbReference type="ChEBI" id="CHEBI:30616"/>
        <dbReference type="ChEBI" id="CHEBI:43474"/>
        <dbReference type="ChEBI" id="CHEBI:58359"/>
        <dbReference type="ChEBI" id="CHEBI:78520"/>
        <dbReference type="ChEBI" id="CHEBI:78521"/>
        <dbReference type="ChEBI" id="CHEBI:456216"/>
    </reaction>
</comment>
<gene>
    <name evidence="1 2" type="primary">gatC</name>
    <name evidence="2" type="ordered locus">PSMK_16150</name>
</gene>
<name>I0IET6_PHYMF</name>
<dbReference type="KEGG" id="phm:PSMK_16150"/>
<sequence length="102" mass="10675">MTTAEVLHVAKLAKLRLTEREAEQFAHQLAGIVAHIDQLGEAEVEGVEPMPRPMALRNVFREDAVPQAPALGLGPDVALANAPAKAGPYFTVPRVLGGGGSA</sequence>
<keyword evidence="2" id="KW-0808">Transferase</keyword>
<dbReference type="GO" id="GO:0016740">
    <property type="term" value="F:transferase activity"/>
    <property type="evidence" value="ECO:0007669"/>
    <property type="project" value="UniProtKB-KW"/>
</dbReference>
<protein>
    <recommendedName>
        <fullName evidence="1">Aspartyl/glutamyl-tRNA(Asn/Gln) amidotransferase subunit C</fullName>
        <shortName evidence="1">Asp/Glu-ADT subunit C</shortName>
        <ecNumber evidence="1">6.3.5.-</ecNumber>
    </recommendedName>
</protein>
<comment type="similarity">
    <text evidence="1">Belongs to the GatC family.</text>
</comment>
<accession>I0IET6</accession>
<dbReference type="SUPFAM" id="SSF141000">
    <property type="entry name" value="Glu-tRNAGln amidotransferase C subunit"/>
    <property type="match status" value="1"/>
</dbReference>
<keyword evidence="1" id="KW-0067">ATP-binding</keyword>
<dbReference type="Pfam" id="PF02686">
    <property type="entry name" value="GatC"/>
    <property type="match status" value="1"/>
</dbReference>